<evidence type="ECO:0000256" key="1">
    <source>
        <dbReference type="SAM" id="MobiDB-lite"/>
    </source>
</evidence>
<dbReference type="EMBL" id="WUTW01000002">
    <property type="protein sequence ID" value="MXQ64559.1"/>
    <property type="molecule type" value="Genomic_DNA"/>
</dbReference>
<organism evidence="4 5">
    <name type="scientific">Actinomadura rayongensis</name>
    <dbReference type="NCBI Taxonomy" id="1429076"/>
    <lineage>
        <taxon>Bacteria</taxon>
        <taxon>Bacillati</taxon>
        <taxon>Actinomycetota</taxon>
        <taxon>Actinomycetes</taxon>
        <taxon>Streptosporangiales</taxon>
        <taxon>Thermomonosporaceae</taxon>
        <taxon>Actinomadura</taxon>
    </lineage>
</organism>
<proteinExistence type="predicted"/>
<feature type="region of interest" description="Disordered" evidence="1">
    <location>
        <begin position="54"/>
        <end position="107"/>
    </location>
</feature>
<dbReference type="OrthoDB" id="5124837at2"/>
<feature type="compositionally biased region" description="Low complexity" evidence="1">
    <location>
        <begin position="64"/>
        <end position="87"/>
    </location>
</feature>
<dbReference type="AlphaFoldDB" id="A0A6I4W1W0"/>
<reference evidence="4 5" key="1">
    <citation type="submission" date="2019-12" db="EMBL/GenBank/DDBJ databases">
        <title>Nocardia macrotermitis sp. nov. and Nocardia aurantia sp. nov., isolated from the gut of the fungus growing-termite Macrotermes natalensis.</title>
        <authorList>
            <person name="Christine B."/>
            <person name="Rene B."/>
        </authorList>
    </citation>
    <scope>NUCLEOTIDE SEQUENCE [LARGE SCALE GENOMIC DNA]</scope>
    <source>
        <strain evidence="4 5">DSM 102126</strain>
    </source>
</reference>
<dbReference type="Pfam" id="PF05257">
    <property type="entry name" value="CHAP"/>
    <property type="match status" value="1"/>
</dbReference>
<evidence type="ECO:0000313" key="4">
    <source>
        <dbReference type="EMBL" id="MXQ64559.1"/>
    </source>
</evidence>
<keyword evidence="2" id="KW-0732">Signal</keyword>
<keyword evidence="5" id="KW-1185">Reference proteome</keyword>
<dbReference type="Gene3D" id="3.90.1720.10">
    <property type="entry name" value="endopeptidase domain like (from Nostoc punctiforme)"/>
    <property type="match status" value="1"/>
</dbReference>
<feature type="domain" description="Peptidase C51" evidence="3">
    <location>
        <begin position="137"/>
        <end position="222"/>
    </location>
</feature>
<evidence type="ECO:0000313" key="5">
    <source>
        <dbReference type="Proteomes" id="UP000431901"/>
    </source>
</evidence>
<comment type="caution">
    <text evidence="4">The sequence shown here is derived from an EMBL/GenBank/DDBJ whole genome shotgun (WGS) entry which is preliminary data.</text>
</comment>
<feature type="chain" id="PRO_5038502586" evidence="2">
    <location>
        <begin position="38"/>
        <end position="247"/>
    </location>
</feature>
<dbReference type="InterPro" id="IPR006311">
    <property type="entry name" value="TAT_signal"/>
</dbReference>
<feature type="signal peptide" evidence="2">
    <location>
        <begin position="1"/>
        <end position="37"/>
    </location>
</feature>
<accession>A0A6I4W1W0</accession>
<name>A0A6I4W1W0_9ACTN</name>
<protein>
    <submittedName>
        <fullName evidence="4">CHAP domain-containing protein</fullName>
    </submittedName>
</protein>
<dbReference type="RefSeq" id="WP_161102773.1">
    <property type="nucleotide sequence ID" value="NZ_JBHLYI010000001.1"/>
</dbReference>
<dbReference type="PROSITE" id="PS51318">
    <property type="entry name" value="TAT"/>
    <property type="match status" value="1"/>
</dbReference>
<sequence length="247" mass="25833">MIGKLRNATTRTLALRATGALAAGAVLAGTGAAAAHAAVPTPGKDVPTGVVSAADAAQHRAGDAKPNAAAPAAPSAPSAPKRAAHAPTAQDAVRLAESQVGQREQGAGATKFSKWYMSTDRAKETVKRDGGSIGSYKNASWCSMFVSWVGNKLQFSDQMGEDAWTVQHAKWFEDHGRWGHTPKPGAVVFFSWDGAKSVDNIEHVGMVVKDNHDGTIKTVEGNTGNAVKIKTRPVDSVVGFGYPKYAK</sequence>
<evidence type="ECO:0000259" key="3">
    <source>
        <dbReference type="Pfam" id="PF05257"/>
    </source>
</evidence>
<gene>
    <name evidence="4" type="ORF">GQ466_10975</name>
</gene>
<evidence type="ECO:0000256" key="2">
    <source>
        <dbReference type="SAM" id="SignalP"/>
    </source>
</evidence>
<dbReference type="InterPro" id="IPR007921">
    <property type="entry name" value="CHAP_dom"/>
</dbReference>
<dbReference type="Proteomes" id="UP000431901">
    <property type="component" value="Unassembled WGS sequence"/>
</dbReference>